<dbReference type="InterPro" id="IPR006342">
    <property type="entry name" value="FkbM_mtfrase"/>
</dbReference>
<reference evidence="2 3" key="1">
    <citation type="journal article" date="2024" name="Nat. Commun.">
        <title>Phylogenomics reveals the evolutionary origins of lichenization in chlorophyte algae.</title>
        <authorList>
            <person name="Puginier C."/>
            <person name="Libourel C."/>
            <person name="Otte J."/>
            <person name="Skaloud P."/>
            <person name="Haon M."/>
            <person name="Grisel S."/>
            <person name="Petersen M."/>
            <person name="Berrin J.G."/>
            <person name="Delaux P.M."/>
            <person name="Dal Grande F."/>
            <person name="Keller J."/>
        </authorList>
    </citation>
    <scope>NUCLEOTIDE SEQUENCE [LARGE SCALE GENOMIC DNA]</scope>
    <source>
        <strain evidence="2 3">SAG 216-7</strain>
    </source>
</reference>
<keyword evidence="3" id="KW-1185">Reference proteome</keyword>
<evidence type="ECO:0000313" key="3">
    <source>
        <dbReference type="Proteomes" id="UP001491310"/>
    </source>
</evidence>
<gene>
    <name evidence="2" type="ORF">WJX75_000990</name>
</gene>
<feature type="domain" description="Methyltransferase FkbM" evidence="1">
    <location>
        <begin position="25"/>
        <end position="75"/>
    </location>
</feature>
<proteinExistence type="predicted"/>
<accession>A0ABR2Z2M9</accession>
<evidence type="ECO:0000313" key="2">
    <source>
        <dbReference type="EMBL" id="KAK9918076.1"/>
    </source>
</evidence>
<organism evidence="2 3">
    <name type="scientific">Coccomyxa subellipsoidea</name>
    <dbReference type="NCBI Taxonomy" id="248742"/>
    <lineage>
        <taxon>Eukaryota</taxon>
        <taxon>Viridiplantae</taxon>
        <taxon>Chlorophyta</taxon>
        <taxon>core chlorophytes</taxon>
        <taxon>Trebouxiophyceae</taxon>
        <taxon>Trebouxiophyceae incertae sedis</taxon>
        <taxon>Coccomyxaceae</taxon>
        <taxon>Coccomyxa</taxon>
    </lineage>
</organism>
<sequence length="95" mass="10958">MDEDGSTIDGSLPDWANQIYSFDLAHLDKHFKDAEVEDYMVDTLSFSQLLSEHEIKDVVLFVLDVEGYDFEVLKQLPFGHNRDSPGKFRPMVICF</sequence>
<dbReference type="Proteomes" id="UP001491310">
    <property type="component" value="Unassembled WGS sequence"/>
</dbReference>
<evidence type="ECO:0000259" key="1">
    <source>
        <dbReference type="Pfam" id="PF05050"/>
    </source>
</evidence>
<dbReference type="EMBL" id="JALJOT010000001">
    <property type="protein sequence ID" value="KAK9918076.1"/>
    <property type="molecule type" value="Genomic_DNA"/>
</dbReference>
<comment type="caution">
    <text evidence="2">The sequence shown here is derived from an EMBL/GenBank/DDBJ whole genome shotgun (WGS) entry which is preliminary data.</text>
</comment>
<dbReference type="Pfam" id="PF05050">
    <property type="entry name" value="Methyltransf_21"/>
    <property type="match status" value="1"/>
</dbReference>
<name>A0ABR2Z2M9_9CHLO</name>
<protein>
    <recommendedName>
        <fullName evidence="1">Methyltransferase FkbM domain-containing protein</fullName>
    </recommendedName>
</protein>